<dbReference type="InterPro" id="IPR029058">
    <property type="entry name" value="AB_hydrolase_fold"/>
</dbReference>
<dbReference type="OrthoDB" id="19653at2759"/>
<dbReference type="PANTHER" id="PTHR48081">
    <property type="entry name" value="AB HYDROLASE SUPERFAMILY PROTEIN C4A8.06C"/>
    <property type="match status" value="1"/>
</dbReference>
<dbReference type="Gene3D" id="3.40.50.1820">
    <property type="entry name" value="alpha/beta hydrolase"/>
    <property type="match status" value="1"/>
</dbReference>
<dbReference type="AlphaFoldDB" id="A0A8H7T636"/>
<gene>
    <name evidence="3" type="ORF">IFR04_012766</name>
</gene>
<keyword evidence="4" id="KW-1185">Reference proteome</keyword>
<evidence type="ECO:0000259" key="2">
    <source>
        <dbReference type="Pfam" id="PF07859"/>
    </source>
</evidence>
<reference evidence="3" key="1">
    <citation type="submission" date="2021-02" db="EMBL/GenBank/DDBJ databases">
        <title>Genome sequence Cadophora malorum strain M34.</title>
        <authorList>
            <person name="Stefanovic E."/>
            <person name="Vu D."/>
            <person name="Scully C."/>
            <person name="Dijksterhuis J."/>
            <person name="Roader J."/>
            <person name="Houbraken J."/>
        </authorList>
    </citation>
    <scope>NUCLEOTIDE SEQUENCE</scope>
    <source>
        <strain evidence="3">M34</strain>
    </source>
</reference>
<dbReference type="Pfam" id="PF07859">
    <property type="entry name" value="Abhydrolase_3"/>
    <property type="match status" value="1"/>
</dbReference>
<sequence>MAKHQFTYKEIDGQSIDADVYYDGEGTSASRPVALYYHGGNFVSGSKELLGKLHIQKLLEFGFVVVSANYRLCPTVSLAKGPASDALDAYQWVRERLPTVLKEQTGVSLDVKKIVVFGHSCGATLALLTAGQSEPPLAILDIFGMKYLQDPAFHTASENRGPPIDEAFVNQVFQQVPAPSTAAPPMTATGPDLKNPRIAWMFSAVKKGTLIESIVSDGNYETVDPAFLFSKGKFPPTYFIHGTADALVPHKLSQKAHDELVAAGSESHLVLVEGAPHGLDARMQAGDDTYRTIVKGLEFLKAHI</sequence>
<dbReference type="SUPFAM" id="SSF53474">
    <property type="entry name" value="alpha/beta-Hydrolases"/>
    <property type="match status" value="1"/>
</dbReference>
<keyword evidence="1" id="KW-0378">Hydrolase</keyword>
<dbReference type="PANTHER" id="PTHR48081:SF3">
    <property type="entry name" value="ALPHA_BETA HYDROLASE FOLD-3 DOMAIN-CONTAINING PROTEIN"/>
    <property type="match status" value="1"/>
</dbReference>
<evidence type="ECO:0000256" key="1">
    <source>
        <dbReference type="ARBA" id="ARBA00022801"/>
    </source>
</evidence>
<accession>A0A8H7T636</accession>
<dbReference type="InterPro" id="IPR050300">
    <property type="entry name" value="GDXG_lipolytic_enzyme"/>
</dbReference>
<dbReference type="GO" id="GO:0016787">
    <property type="term" value="F:hydrolase activity"/>
    <property type="evidence" value="ECO:0007669"/>
    <property type="project" value="UniProtKB-KW"/>
</dbReference>
<feature type="domain" description="Alpha/beta hydrolase fold-3" evidence="2">
    <location>
        <begin position="35"/>
        <end position="278"/>
    </location>
</feature>
<comment type="caution">
    <text evidence="3">The sequence shown here is derived from an EMBL/GenBank/DDBJ whole genome shotgun (WGS) entry which is preliminary data.</text>
</comment>
<evidence type="ECO:0000313" key="4">
    <source>
        <dbReference type="Proteomes" id="UP000664132"/>
    </source>
</evidence>
<organism evidence="3 4">
    <name type="scientific">Cadophora malorum</name>
    <dbReference type="NCBI Taxonomy" id="108018"/>
    <lineage>
        <taxon>Eukaryota</taxon>
        <taxon>Fungi</taxon>
        <taxon>Dikarya</taxon>
        <taxon>Ascomycota</taxon>
        <taxon>Pezizomycotina</taxon>
        <taxon>Leotiomycetes</taxon>
        <taxon>Helotiales</taxon>
        <taxon>Ploettnerulaceae</taxon>
        <taxon>Cadophora</taxon>
    </lineage>
</organism>
<dbReference type="EMBL" id="JAFJYH010000281">
    <property type="protein sequence ID" value="KAG4414114.1"/>
    <property type="molecule type" value="Genomic_DNA"/>
</dbReference>
<evidence type="ECO:0000313" key="3">
    <source>
        <dbReference type="EMBL" id="KAG4414114.1"/>
    </source>
</evidence>
<proteinExistence type="predicted"/>
<protein>
    <recommendedName>
        <fullName evidence="2">Alpha/beta hydrolase fold-3 domain-containing protein</fullName>
    </recommendedName>
</protein>
<dbReference type="Proteomes" id="UP000664132">
    <property type="component" value="Unassembled WGS sequence"/>
</dbReference>
<name>A0A8H7T636_9HELO</name>
<dbReference type="InterPro" id="IPR013094">
    <property type="entry name" value="AB_hydrolase_3"/>
</dbReference>